<evidence type="ECO:0000256" key="1">
    <source>
        <dbReference type="ARBA" id="ARBA00004496"/>
    </source>
</evidence>
<reference evidence="6 7" key="1">
    <citation type="journal article" date="2015" name="Plant Cell">
        <title>Oil accumulation by the oleaginous diatom Fistulifera solaris as revealed by the genome and transcriptome.</title>
        <authorList>
            <person name="Tanaka T."/>
            <person name="Maeda Y."/>
            <person name="Veluchamy A."/>
            <person name="Tanaka M."/>
            <person name="Abida H."/>
            <person name="Marechal E."/>
            <person name="Bowler C."/>
            <person name="Muto M."/>
            <person name="Sunaga Y."/>
            <person name="Tanaka M."/>
            <person name="Yoshino T."/>
            <person name="Taniguchi T."/>
            <person name="Fukuda Y."/>
            <person name="Nemoto M."/>
            <person name="Matsumoto M."/>
            <person name="Wong P.S."/>
            <person name="Aburatani S."/>
            <person name="Fujibuchi W."/>
        </authorList>
    </citation>
    <scope>NUCLEOTIDE SEQUENCE [LARGE SCALE GENOMIC DNA]</scope>
    <source>
        <strain evidence="6 7">JPCC DA0580</strain>
    </source>
</reference>
<keyword evidence="3" id="KW-0540">Nuclease</keyword>
<comment type="subcellular location">
    <subcellularLocation>
        <location evidence="1">Cytoplasm</location>
    </subcellularLocation>
</comment>
<protein>
    <submittedName>
        <fullName evidence="6">Deoxyribonuclease V</fullName>
        <ecNumber evidence="6">3.1.21.7</ecNumber>
    </submittedName>
</protein>
<dbReference type="GO" id="GO:0043737">
    <property type="term" value="F:deoxyribonuclease V activity"/>
    <property type="evidence" value="ECO:0007669"/>
    <property type="project" value="UniProtKB-EC"/>
</dbReference>
<dbReference type="InterPro" id="IPR007581">
    <property type="entry name" value="Endonuclease-V"/>
</dbReference>
<name>A0A1Z5JHY4_FISSO</name>
<organism evidence="6 7">
    <name type="scientific">Fistulifera solaris</name>
    <name type="common">Oleaginous diatom</name>
    <dbReference type="NCBI Taxonomy" id="1519565"/>
    <lineage>
        <taxon>Eukaryota</taxon>
        <taxon>Sar</taxon>
        <taxon>Stramenopiles</taxon>
        <taxon>Ochrophyta</taxon>
        <taxon>Bacillariophyta</taxon>
        <taxon>Bacillariophyceae</taxon>
        <taxon>Bacillariophycidae</taxon>
        <taxon>Naviculales</taxon>
        <taxon>Naviculaceae</taxon>
        <taxon>Fistulifera</taxon>
    </lineage>
</organism>
<sequence>MNCDAHNEWVVEQLRIAAQVKIFTDEHTPRSRFSRILLPESAVTDAMKQHAYVGGVDVSYSLITNVAIAVYVILEVPSFEAVFVEYEAFEVEQTYIPSFLAFREIGPLQRLIEKQTTHYPQWTPIVILVDGNGIFHSRGAGLACALGVTTGLPTIGIGKTLYQIDNLTKDVVWRGIDKSLMDATRYLSSLEEEEAEEDDQHQNVDESDYWIRDNEWISGEPKQQEVGFERFSSQERRQMVEKLVSSSMTCSESNKRTSQLHGLAIPLYVPSHGILACAVLAHGQRRQPTQTPIFVSVGHLISLEQATQWVIAMSVFSRIPEPVRQADLRGRALLRAKEVLKG</sequence>
<dbReference type="AlphaFoldDB" id="A0A1Z5JHY4"/>
<dbReference type="GO" id="GO:0006281">
    <property type="term" value="P:DNA repair"/>
    <property type="evidence" value="ECO:0007669"/>
    <property type="project" value="InterPro"/>
</dbReference>
<dbReference type="Proteomes" id="UP000198406">
    <property type="component" value="Unassembled WGS sequence"/>
</dbReference>
<dbReference type="PANTHER" id="PTHR28511">
    <property type="entry name" value="ENDONUCLEASE V"/>
    <property type="match status" value="1"/>
</dbReference>
<comment type="caution">
    <text evidence="6">The sequence shown here is derived from an EMBL/GenBank/DDBJ whole genome shotgun (WGS) entry which is preliminary data.</text>
</comment>
<evidence type="ECO:0000313" key="6">
    <source>
        <dbReference type="EMBL" id="GAX13620.1"/>
    </source>
</evidence>
<evidence type="ECO:0000256" key="3">
    <source>
        <dbReference type="ARBA" id="ARBA00022722"/>
    </source>
</evidence>
<dbReference type="Pfam" id="PF04493">
    <property type="entry name" value="Endonuclease_5"/>
    <property type="match status" value="2"/>
</dbReference>
<dbReference type="GO" id="GO:0003727">
    <property type="term" value="F:single-stranded RNA binding"/>
    <property type="evidence" value="ECO:0007669"/>
    <property type="project" value="TreeGrafter"/>
</dbReference>
<dbReference type="GO" id="GO:0005737">
    <property type="term" value="C:cytoplasm"/>
    <property type="evidence" value="ECO:0007669"/>
    <property type="project" value="UniProtKB-SubCell"/>
</dbReference>
<dbReference type="Gene3D" id="3.30.2170.10">
    <property type="entry name" value="archaeoglobus fulgidus dsm 4304 superfamily"/>
    <property type="match status" value="1"/>
</dbReference>
<dbReference type="InParanoid" id="A0A1Z5JHY4"/>
<dbReference type="GO" id="GO:0005730">
    <property type="term" value="C:nucleolus"/>
    <property type="evidence" value="ECO:0007669"/>
    <property type="project" value="TreeGrafter"/>
</dbReference>
<evidence type="ECO:0000256" key="2">
    <source>
        <dbReference type="ARBA" id="ARBA00022490"/>
    </source>
</evidence>
<dbReference type="OrthoDB" id="20018at2759"/>
<dbReference type="PANTHER" id="PTHR28511:SF1">
    <property type="entry name" value="ENDONUCLEASE V"/>
    <property type="match status" value="1"/>
</dbReference>
<evidence type="ECO:0000256" key="4">
    <source>
        <dbReference type="ARBA" id="ARBA00022759"/>
    </source>
</evidence>
<dbReference type="EMBL" id="BDSP01000071">
    <property type="protein sequence ID" value="GAX13620.1"/>
    <property type="molecule type" value="Genomic_DNA"/>
</dbReference>
<gene>
    <name evidence="6" type="ORF">FisN_14Lh367</name>
</gene>
<proteinExistence type="predicted"/>
<keyword evidence="2" id="KW-0963">Cytoplasm</keyword>
<evidence type="ECO:0000313" key="7">
    <source>
        <dbReference type="Proteomes" id="UP000198406"/>
    </source>
</evidence>
<keyword evidence="5 6" id="KW-0378">Hydrolase</keyword>
<keyword evidence="7" id="KW-1185">Reference proteome</keyword>
<dbReference type="EC" id="3.1.21.7" evidence="6"/>
<keyword evidence="4" id="KW-0255">Endonuclease</keyword>
<evidence type="ECO:0000256" key="5">
    <source>
        <dbReference type="ARBA" id="ARBA00022801"/>
    </source>
</evidence>
<accession>A0A1Z5JHY4</accession>
<dbReference type="GO" id="GO:0016891">
    <property type="term" value="F:RNA endonuclease activity producing 5'-phosphomonoesters, hydrolytic mechanism"/>
    <property type="evidence" value="ECO:0007669"/>
    <property type="project" value="TreeGrafter"/>
</dbReference>